<evidence type="ECO:0000256" key="6">
    <source>
        <dbReference type="ARBA" id="ARBA00023242"/>
    </source>
</evidence>
<feature type="compositionally biased region" description="Basic and acidic residues" evidence="8">
    <location>
        <begin position="225"/>
        <end position="239"/>
    </location>
</feature>
<evidence type="ECO:0000256" key="4">
    <source>
        <dbReference type="ARBA" id="ARBA00022454"/>
    </source>
</evidence>
<protein>
    <recommendedName>
        <fullName evidence="9">Core Histone H2A/H2B/H3 domain-containing protein</fullName>
    </recommendedName>
</protein>
<feature type="region of interest" description="Disordered" evidence="8">
    <location>
        <begin position="225"/>
        <end position="245"/>
    </location>
</feature>
<dbReference type="Proteomes" id="UP000266841">
    <property type="component" value="Unassembled WGS sequence"/>
</dbReference>
<keyword evidence="7" id="KW-0544">Nucleosome core</keyword>
<comment type="similarity">
    <text evidence="3">Belongs to the histone H3 family.</text>
</comment>
<keyword evidence="5" id="KW-0238">DNA-binding</keyword>
<reference evidence="10 11" key="1">
    <citation type="journal article" date="2012" name="Genome Biol.">
        <title>Genome and low-iron response of an oceanic diatom adapted to chronic iron limitation.</title>
        <authorList>
            <person name="Lommer M."/>
            <person name="Specht M."/>
            <person name="Roy A.S."/>
            <person name="Kraemer L."/>
            <person name="Andreson R."/>
            <person name="Gutowska M.A."/>
            <person name="Wolf J."/>
            <person name="Bergner S.V."/>
            <person name="Schilhabel M.B."/>
            <person name="Klostermeier U.C."/>
            <person name="Beiko R.G."/>
            <person name="Rosenstiel P."/>
            <person name="Hippler M."/>
            <person name="Laroche J."/>
        </authorList>
    </citation>
    <scope>NUCLEOTIDE SEQUENCE [LARGE SCALE GENOMIC DNA]</scope>
    <source>
        <strain evidence="10 11">CCMP1005</strain>
    </source>
</reference>
<keyword evidence="6" id="KW-0539">Nucleus</keyword>
<evidence type="ECO:0000259" key="9">
    <source>
        <dbReference type="Pfam" id="PF00125"/>
    </source>
</evidence>
<proteinExistence type="inferred from homology"/>
<accession>K0SBZ5</accession>
<organism evidence="10 11">
    <name type="scientific">Thalassiosira oceanica</name>
    <name type="common">Marine diatom</name>
    <dbReference type="NCBI Taxonomy" id="159749"/>
    <lineage>
        <taxon>Eukaryota</taxon>
        <taxon>Sar</taxon>
        <taxon>Stramenopiles</taxon>
        <taxon>Ochrophyta</taxon>
        <taxon>Bacillariophyta</taxon>
        <taxon>Coscinodiscophyceae</taxon>
        <taxon>Thalassiosirophycidae</taxon>
        <taxon>Thalassiosirales</taxon>
        <taxon>Thalassiosiraceae</taxon>
        <taxon>Thalassiosira</taxon>
    </lineage>
</organism>
<dbReference type="Gene3D" id="1.10.20.10">
    <property type="entry name" value="Histone, subunit A"/>
    <property type="match status" value="1"/>
</dbReference>
<name>K0SBZ5_THAOC</name>
<dbReference type="FunFam" id="1.10.20.10:FF:000085">
    <property type="entry name" value="Histone H3.2"/>
    <property type="match status" value="1"/>
</dbReference>
<dbReference type="InterPro" id="IPR009072">
    <property type="entry name" value="Histone-fold"/>
</dbReference>
<evidence type="ECO:0000256" key="2">
    <source>
        <dbReference type="ARBA" id="ARBA00004286"/>
    </source>
</evidence>
<dbReference type="InterPro" id="IPR000164">
    <property type="entry name" value="Histone_H3/CENP-A"/>
</dbReference>
<dbReference type="AlphaFoldDB" id="K0SBZ5"/>
<dbReference type="GO" id="GO:0003677">
    <property type="term" value="F:DNA binding"/>
    <property type="evidence" value="ECO:0007669"/>
    <property type="project" value="UniProtKB-KW"/>
</dbReference>
<evidence type="ECO:0000313" key="10">
    <source>
        <dbReference type="EMBL" id="EJK62474.1"/>
    </source>
</evidence>
<dbReference type="Pfam" id="PF00125">
    <property type="entry name" value="Histone"/>
    <property type="match status" value="1"/>
</dbReference>
<sequence length="519" mass="58749">HKMQASRYFSGTSLSVGSLLPSDIAGISESRIPTDLTFVSIHAFKLLVSDHAQILENSGVTHCFIDEVHNLFQELFRHGSSWCDSRKLFSVSHSQIQRHWRQNGCFSGSKAPDSTNLCRALKNDLISIHRRMSTDEGFARDTVRSLFSETSGSRQTACCLNCGQTGPPREMLKNHFNGSECKEVPHFRRKDVVVKSTRYDFKVPHLVLLDMERGLFRLPDWKDPQEQRLQDRRQKRNPEITDLSVQSPASELALGSVIAASPQQMRNATDPQYTPFRVCFENHVKDQLLTCFDESSRQRALEYTNTFIHLIGRSLQQPKARDVLAADTPRSGMYAAAHRGKHYVARKCAPANITPRSVLAVSAAANTTLRGVLRSVTHTHHTPAAAGNASSERDFFGMGHRRYSCPKRHSRQSTRVKKPHRYRPGTVALREIRRYQKSTELLIRKAPFQRLVREVLQNTVGDDKDLRLQSTAVLALQEASEAYLVGLFEDANLCAIHAKRVTLMPKDIQLARRIRGERC</sequence>
<evidence type="ECO:0000256" key="1">
    <source>
        <dbReference type="ARBA" id="ARBA00004123"/>
    </source>
</evidence>
<dbReference type="GO" id="GO:0046982">
    <property type="term" value="F:protein heterodimerization activity"/>
    <property type="evidence" value="ECO:0007669"/>
    <property type="project" value="InterPro"/>
</dbReference>
<comment type="caution">
    <text evidence="10">The sequence shown here is derived from an EMBL/GenBank/DDBJ whole genome shotgun (WGS) entry which is preliminary data.</text>
</comment>
<dbReference type="eggNOG" id="KOG1745">
    <property type="taxonomic scope" value="Eukaryota"/>
</dbReference>
<comment type="subcellular location">
    <subcellularLocation>
        <location evidence="2">Chromosome</location>
    </subcellularLocation>
    <subcellularLocation>
        <location evidence="1">Nucleus</location>
    </subcellularLocation>
</comment>
<dbReference type="GO" id="GO:0005634">
    <property type="term" value="C:nucleus"/>
    <property type="evidence" value="ECO:0007669"/>
    <property type="project" value="UniProtKB-SubCell"/>
</dbReference>
<dbReference type="GO" id="GO:0030527">
    <property type="term" value="F:structural constituent of chromatin"/>
    <property type="evidence" value="ECO:0007669"/>
    <property type="project" value="InterPro"/>
</dbReference>
<dbReference type="PROSITE" id="PS00959">
    <property type="entry name" value="HISTONE_H3_2"/>
    <property type="match status" value="1"/>
</dbReference>
<feature type="non-terminal residue" evidence="10">
    <location>
        <position position="1"/>
    </location>
</feature>
<dbReference type="PANTHER" id="PTHR11426">
    <property type="entry name" value="HISTONE H3"/>
    <property type="match status" value="1"/>
</dbReference>
<dbReference type="CDD" id="cd22911">
    <property type="entry name" value="HFD_H3"/>
    <property type="match status" value="1"/>
</dbReference>
<dbReference type="SMART" id="SM00428">
    <property type="entry name" value="H3"/>
    <property type="match status" value="1"/>
</dbReference>
<evidence type="ECO:0000256" key="8">
    <source>
        <dbReference type="SAM" id="MobiDB-lite"/>
    </source>
</evidence>
<keyword evidence="11" id="KW-1185">Reference proteome</keyword>
<dbReference type="InterPro" id="IPR007125">
    <property type="entry name" value="H2A/H2B/H3"/>
</dbReference>
<evidence type="ECO:0000256" key="5">
    <source>
        <dbReference type="ARBA" id="ARBA00023125"/>
    </source>
</evidence>
<evidence type="ECO:0000256" key="7">
    <source>
        <dbReference type="ARBA" id="ARBA00023269"/>
    </source>
</evidence>
<dbReference type="SUPFAM" id="SSF47113">
    <property type="entry name" value="Histone-fold"/>
    <property type="match status" value="1"/>
</dbReference>
<feature type="domain" description="Core Histone H2A/H2B/H3" evidence="9">
    <location>
        <begin position="424"/>
        <end position="514"/>
    </location>
</feature>
<dbReference type="EMBL" id="AGNL01018857">
    <property type="protein sequence ID" value="EJK62474.1"/>
    <property type="molecule type" value="Genomic_DNA"/>
</dbReference>
<dbReference type="GO" id="GO:0000786">
    <property type="term" value="C:nucleosome"/>
    <property type="evidence" value="ECO:0007669"/>
    <property type="project" value="UniProtKB-KW"/>
</dbReference>
<gene>
    <name evidence="10" type="ORF">THAOC_16915</name>
</gene>
<evidence type="ECO:0000256" key="3">
    <source>
        <dbReference type="ARBA" id="ARBA00010343"/>
    </source>
</evidence>
<evidence type="ECO:0000313" key="11">
    <source>
        <dbReference type="Proteomes" id="UP000266841"/>
    </source>
</evidence>
<keyword evidence="4" id="KW-0158">Chromosome</keyword>